<dbReference type="AlphaFoldDB" id="D1YWR9"/>
<protein>
    <submittedName>
        <fullName evidence="2">Hydrolase</fullName>
    </submittedName>
</protein>
<dbReference type="Gene3D" id="3.40.50.1820">
    <property type="entry name" value="alpha/beta hydrolase"/>
    <property type="match status" value="1"/>
</dbReference>
<keyword evidence="2" id="KW-0378">Hydrolase</keyword>
<reference evidence="3" key="3">
    <citation type="journal article" date="2011" name="PLoS ONE">
        <title>Genome sequence of a mesophilic hydrogenotrophic methanogen Methanocella paludicola, the first cultivated representative of the order Methanocellales.</title>
        <authorList>
            <person name="Sakai S."/>
            <person name="Takaki Y."/>
            <person name="Shimamura S."/>
            <person name="Sekine M."/>
            <person name="Tajima T."/>
            <person name="Kosugi H."/>
            <person name="Ichikawa N."/>
            <person name="Tasumi E."/>
            <person name="Hiraki A.T."/>
            <person name="Shimizu A."/>
            <person name="Kato Y."/>
            <person name="Nishiko R."/>
            <person name="Mori K."/>
            <person name="Fujita N."/>
            <person name="Imachi H."/>
            <person name="Takai K."/>
        </authorList>
    </citation>
    <scope>NUCLEOTIDE SEQUENCE [LARGE SCALE GENOMIC DNA]</scope>
    <source>
        <strain evidence="3">DSM 17711 / JCM 13418 / NBRC 101707 / SANAE</strain>
    </source>
</reference>
<dbReference type="eggNOG" id="arCOG07416">
    <property type="taxonomic scope" value="Archaea"/>
</dbReference>
<evidence type="ECO:0000313" key="2">
    <source>
        <dbReference type="EMBL" id="BAI60891.1"/>
    </source>
</evidence>
<dbReference type="Proteomes" id="UP000001882">
    <property type="component" value="Chromosome"/>
</dbReference>
<evidence type="ECO:0000259" key="1">
    <source>
        <dbReference type="Pfam" id="PF12697"/>
    </source>
</evidence>
<dbReference type="eggNOG" id="arCOG01648">
    <property type="taxonomic scope" value="Archaea"/>
</dbReference>
<feature type="domain" description="AB hydrolase-1" evidence="1">
    <location>
        <begin position="23"/>
        <end position="252"/>
    </location>
</feature>
<dbReference type="RefSeq" id="WP_012899570.1">
    <property type="nucleotide sequence ID" value="NC_013665.1"/>
</dbReference>
<dbReference type="InterPro" id="IPR000073">
    <property type="entry name" value="AB_hydrolase_1"/>
</dbReference>
<reference evidence="2 3" key="2">
    <citation type="journal article" date="2008" name="Int. J. Syst. Evol. Microbiol.">
        <title>Methanocella paludicola gen. nov., sp. nov., a methane-producing archaeon, the first isolate of the lineage 'Rice Cluster I', and proposal of the new archaeal order Methanocellales ord. nov.</title>
        <authorList>
            <person name="Sakai S."/>
            <person name="Imachi H."/>
            <person name="Hanada S."/>
            <person name="Ohashi A."/>
            <person name="Harada H."/>
            <person name="Kamagata Y."/>
        </authorList>
    </citation>
    <scope>NUCLEOTIDE SEQUENCE [LARGE SCALE GENOMIC DNA]</scope>
    <source>
        <strain evidence="3">DSM 17711 / JCM 13418 / NBRC 101707 / SANAE</strain>
    </source>
</reference>
<proteinExistence type="predicted"/>
<reference evidence="2 3" key="1">
    <citation type="journal article" date="2007" name="Appl. Environ. Microbiol.">
        <title>Isolation of key methanogens for global methane emission from rice paddy fields: a novel isolate affiliated with the clone cluster rice cluster I.</title>
        <authorList>
            <person name="Sakai S."/>
            <person name="Imachi H."/>
            <person name="Sekiguchi Y."/>
            <person name="Ohashi A."/>
            <person name="Harada H."/>
            <person name="Kamagata Y."/>
        </authorList>
    </citation>
    <scope>NUCLEOTIDE SEQUENCE [LARGE SCALE GENOMIC DNA]</scope>
    <source>
        <strain evidence="3">DSM 17711 / JCM 13418 / NBRC 101707 / SANAE</strain>
    </source>
</reference>
<dbReference type="GO" id="GO:0016787">
    <property type="term" value="F:hydrolase activity"/>
    <property type="evidence" value="ECO:0007669"/>
    <property type="project" value="UniProtKB-KW"/>
</dbReference>
<dbReference type="GeneID" id="8680854"/>
<dbReference type="PANTHER" id="PTHR46438">
    <property type="entry name" value="ALPHA/BETA-HYDROLASES SUPERFAMILY PROTEIN"/>
    <property type="match status" value="1"/>
</dbReference>
<sequence>MEEYVEVGGLRIHYMVEGSGSAVILVHGNGLSAGQWKLNISPLAKYYKVYAPDLPGFGLSDKPDLDYGVDYYVGFLKEFMDSIGVHKASLVGNSMGGAVVAKFAARCPDRVAGIVLSDPTGFVPESLSRNKELYNAFLGLMIRSRRLYCRPMLHNSANMRLLEDTQLVTDSKESRDAFVKNCKSILRYDGSYAGTLMAISAPALIIWGEDDLLLPAEDAEKYRGLIAGSKVKLIERSGHMPNVETHAEFNAAVLSFFGGIGH</sequence>
<dbReference type="OrthoDB" id="135859at2157"/>
<dbReference type="PRINTS" id="PR00111">
    <property type="entry name" value="ABHYDROLASE"/>
</dbReference>
<accession>D1YWR9</accession>
<dbReference type="KEGG" id="mpd:MCP_0819"/>
<dbReference type="EMBL" id="AP011532">
    <property type="protein sequence ID" value="BAI60891.1"/>
    <property type="molecule type" value="Genomic_DNA"/>
</dbReference>
<name>D1YWR9_METPS</name>
<dbReference type="STRING" id="304371.MCP_0819"/>
<dbReference type="InParanoid" id="D1YWR9"/>
<dbReference type="InterPro" id="IPR029058">
    <property type="entry name" value="AB_hydrolase_fold"/>
</dbReference>
<dbReference type="Pfam" id="PF12697">
    <property type="entry name" value="Abhydrolase_6"/>
    <property type="match status" value="1"/>
</dbReference>
<keyword evidence="3" id="KW-1185">Reference proteome</keyword>
<gene>
    <name evidence="2" type="ordered locus">MCP_0819</name>
</gene>
<organism evidence="2 3">
    <name type="scientific">Methanocella paludicola (strain DSM 17711 / JCM 13418 / NBRC 101707 / SANAE)</name>
    <dbReference type="NCBI Taxonomy" id="304371"/>
    <lineage>
        <taxon>Archaea</taxon>
        <taxon>Methanobacteriati</taxon>
        <taxon>Methanobacteriota</taxon>
        <taxon>Stenosarchaea group</taxon>
        <taxon>Methanomicrobia</taxon>
        <taxon>Methanocellales</taxon>
        <taxon>Methanocellaceae</taxon>
        <taxon>Methanocella</taxon>
    </lineage>
</organism>
<evidence type="ECO:0000313" key="3">
    <source>
        <dbReference type="Proteomes" id="UP000001882"/>
    </source>
</evidence>
<dbReference type="SUPFAM" id="SSF53474">
    <property type="entry name" value="alpha/beta-Hydrolases"/>
    <property type="match status" value="1"/>
</dbReference>